<dbReference type="AlphaFoldDB" id="A0ABD1L5V3"/>
<dbReference type="EMBL" id="JBGMDY010000011">
    <property type="protein sequence ID" value="KAL2318895.1"/>
    <property type="molecule type" value="Genomic_DNA"/>
</dbReference>
<dbReference type="Proteomes" id="UP001603857">
    <property type="component" value="Unassembled WGS sequence"/>
</dbReference>
<evidence type="ECO:0000256" key="1">
    <source>
        <dbReference type="SAM" id="MobiDB-lite"/>
    </source>
</evidence>
<feature type="compositionally biased region" description="Basic and acidic residues" evidence="1">
    <location>
        <begin position="1"/>
        <end position="21"/>
    </location>
</feature>
<protein>
    <submittedName>
        <fullName evidence="2">Uncharacterized protein</fullName>
    </submittedName>
</protein>
<organism evidence="2 3">
    <name type="scientific">Flemingia macrophylla</name>
    <dbReference type="NCBI Taxonomy" id="520843"/>
    <lineage>
        <taxon>Eukaryota</taxon>
        <taxon>Viridiplantae</taxon>
        <taxon>Streptophyta</taxon>
        <taxon>Embryophyta</taxon>
        <taxon>Tracheophyta</taxon>
        <taxon>Spermatophyta</taxon>
        <taxon>Magnoliopsida</taxon>
        <taxon>eudicotyledons</taxon>
        <taxon>Gunneridae</taxon>
        <taxon>Pentapetalae</taxon>
        <taxon>rosids</taxon>
        <taxon>fabids</taxon>
        <taxon>Fabales</taxon>
        <taxon>Fabaceae</taxon>
        <taxon>Papilionoideae</taxon>
        <taxon>50 kb inversion clade</taxon>
        <taxon>NPAAA clade</taxon>
        <taxon>indigoferoid/millettioid clade</taxon>
        <taxon>Phaseoleae</taxon>
        <taxon>Flemingia</taxon>
    </lineage>
</organism>
<sequence length="131" mass="14403">MELGKREMRSKPTPHEDRDASQHSFAASMTQALAHSASFPLVIYPCHFSQSLITWARCFQEWSWCTAKNGTSAKKIVAAALAAMKDDVVVVASRKGNFLTDFNLYLTKSMEGAKAPAPSAVNAVLEQIKKK</sequence>
<feature type="region of interest" description="Disordered" evidence="1">
    <location>
        <begin position="1"/>
        <end position="22"/>
    </location>
</feature>
<comment type="caution">
    <text evidence="2">The sequence shown here is derived from an EMBL/GenBank/DDBJ whole genome shotgun (WGS) entry which is preliminary data.</text>
</comment>
<evidence type="ECO:0000313" key="3">
    <source>
        <dbReference type="Proteomes" id="UP001603857"/>
    </source>
</evidence>
<keyword evidence="3" id="KW-1185">Reference proteome</keyword>
<name>A0ABD1L5V3_9FABA</name>
<accession>A0ABD1L5V3</accession>
<gene>
    <name evidence="2" type="ORF">Fmac_032771</name>
</gene>
<evidence type="ECO:0000313" key="2">
    <source>
        <dbReference type="EMBL" id="KAL2318895.1"/>
    </source>
</evidence>
<reference evidence="2 3" key="1">
    <citation type="submission" date="2024-08" db="EMBL/GenBank/DDBJ databases">
        <title>Insights into the chromosomal genome structure of Flemingia macrophylla.</title>
        <authorList>
            <person name="Ding Y."/>
            <person name="Zhao Y."/>
            <person name="Bi W."/>
            <person name="Wu M."/>
            <person name="Zhao G."/>
            <person name="Gong Y."/>
            <person name="Li W."/>
            <person name="Zhang P."/>
        </authorList>
    </citation>
    <scope>NUCLEOTIDE SEQUENCE [LARGE SCALE GENOMIC DNA]</scope>
    <source>
        <strain evidence="2">DYQJB</strain>
        <tissue evidence="2">Leaf</tissue>
    </source>
</reference>
<proteinExistence type="predicted"/>